<dbReference type="InterPro" id="IPR019821">
    <property type="entry name" value="Kinesin_motor_CS"/>
</dbReference>
<dbReference type="PROSITE" id="PS50067">
    <property type="entry name" value="KINESIN_MOTOR_2"/>
    <property type="match status" value="1"/>
</dbReference>
<evidence type="ECO:0000256" key="1">
    <source>
        <dbReference type="ARBA" id="ARBA00004318"/>
    </source>
</evidence>
<organism evidence="16">
    <name type="scientific">Strongyloides stercoralis</name>
    <name type="common">Threadworm</name>
    <dbReference type="NCBI Taxonomy" id="6248"/>
    <lineage>
        <taxon>Eukaryota</taxon>
        <taxon>Metazoa</taxon>
        <taxon>Ecdysozoa</taxon>
        <taxon>Nematoda</taxon>
        <taxon>Chromadorea</taxon>
        <taxon>Rhabditida</taxon>
        <taxon>Tylenchina</taxon>
        <taxon>Panagrolaimomorpha</taxon>
        <taxon>Strongyloidoidea</taxon>
        <taxon>Strongyloididae</taxon>
        <taxon>Strongyloides</taxon>
    </lineage>
</organism>
<keyword evidence="11" id="KW-0493">Microtubule</keyword>
<sequence length="941" mass="108482">MNNKITEENVIVAVRVRPFNKRELKRNAECIIDMPNLNETIIRNSKDKKDEKKFQFDYSYWSFDDFYVDKNGVNIGNSSKYIDQKRIFNDLGKIVLNNAWKGFNVSLFSYGQTGSGKSYSIVGFQSNKGLVPKICEELFRTISEKKEKKYEYQICISMFEIYCEKIRDLLVTESIKKNNLKVREHPKTGFYIENLLSIDVKSFNDIEKQIDIGTKNRSIASTSMNITSSRGHTIIRLNFKQKIPKKSGNGTTTKTSEINLVDLAGSERQKDAEVEGQRLKEGIVINKSLTTLGRVIKTIVDIQQWKGKNKSNIQIPYRDSILTCVLKNALGGNSKTIMIAAISPADLNYDETLSTLRFADRVKNIKTKAIVNESVTEKLIRELMDENIRLKELIDKGVSIDGKVATDDEVEELKRLLESNKIEMENLKKKWEEKFNLTEKNFINYNENIIKKRKEIPHLWNLNEDPALTNKIIHFINKNDTLVTNQTNITCKNKIILEGLSIMENHATIFNKNDKKIFIKPNDCKRILINGQIIYEETELKQNDVILFGGNHMYVFQNPKKEGMLNINEITYDMALIDIAKTGEFGNQLNGIGIKSNELPELEEDLIALIPTIDKANLMCNELKIDIVYSIILATPESRGLLKGSDQVLVKATFKKEDVFFVWPKDKFLTRYYDIEEIYQDFIENKKININKNSWDYPFFESLKSEVYIGTCYVSLKSLAKLIDISNDIPVIDFNGEQVGLLTVSLIPCQLSGKEIVGEFVEKSEEIIGKNIGYKIKILTVNSLSKRYEKCWCSYKFFEENLEKTITGIGNNIVFAHEKVFYYKPVSKKLLEYLERKALIINVHGYQKTRYKNNLVDDVTIKINKIFGDPIEKKVEELKVSSQQLKENESQIVPEKKNPVKKKIIDSKVKNIQKKNPIEKKKLNVKKKTSLNKKQTKFVKS</sequence>
<dbReference type="SUPFAM" id="SSF49562">
    <property type="entry name" value="C2 domain (Calcium/lipid-binding domain, CaLB)"/>
    <property type="match status" value="1"/>
</dbReference>
<evidence type="ECO:0000256" key="10">
    <source>
        <dbReference type="PROSITE-ProRule" id="PRU00283"/>
    </source>
</evidence>
<dbReference type="FunFam" id="2.60.200.20:FF:000034">
    <property type="entry name" value="kinesin-like protein KIF28P"/>
    <property type="match status" value="1"/>
</dbReference>
<dbReference type="SMART" id="SM00129">
    <property type="entry name" value="KISc"/>
    <property type="match status" value="1"/>
</dbReference>
<dbReference type="InterPro" id="IPR000253">
    <property type="entry name" value="FHA_dom"/>
</dbReference>
<keyword evidence="2" id="KW-0813">Transport</keyword>
<dbReference type="Pfam" id="PF00498">
    <property type="entry name" value="FHA"/>
    <property type="match status" value="1"/>
</dbReference>
<evidence type="ECO:0000259" key="14">
    <source>
        <dbReference type="PROSITE" id="PS50067"/>
    </source>
</evidence>
<dbReference type="Pfam" id="PF00225">
    <property type="entry name" value="Kinesin"/>
    <property type="match status" value="1"/>
</dbReference>
<dbReference type="InterPro" id="IPR001752">
    <property type="entry name" value="Kinesin_motor_dom"/>
</dbReference>
<keyword evidence="3 10" id="KW-0547">Nucleotide-binding</keyword>
<dbReference type="AlphaFoldDB" id="A0A0K0ED16"/>
<dbReference type="Gene3D" id="2.60.200.20">
    <property type="match status" value="1"/>
</dbReference>
<evidence type="ECO:0000256" key="6">
    <source>
        <dbReference type="ARBA" id="ARBA00023128"/>
    </source>
</evidence>
<feature type="region of interest" description="Disordered" evidence="13">
    <location>
        <begin position="916"/>
        <end position="941"/>
    </location>
</feature>
<dbReference type="GO" id="GO:0007018">
    <property type="term" value="P:microtubule-based movement"/>
    <property type="evidence" value="ECO:0007669"/>
    <property type="project" value="InterPro"/>
</dbReference>
<keyword evidence="5 12" id="KW-0175">Coiled coil</keyword>
<dbReference type="InterPro" id="IPR035892">
    <property type="entry name" value="C2_domain_sf"/>
</dbReference>
<dbReference type="SUPFAM" id="SSF49879">
    <property type="entry name" value="SMAD/FHA domain"/>
    <property type="match status" value="1"/>
</dbReference>
<evidence type="ECO:0000256" key="9">
    <source>
        <dbReference type="ARBA" id="ARBA00054688"/>
    </source>
</evidence>
<dbReference type="InterPro" id="IPR036961">
    <property type="entry name" value="Kinesin_motor_dom_sf"/>
</dbReference>
<name>A0A0K0ED16_STRER</name>
<evidence type="ECO:0000256" key="4">
    <source>
        <dbReference type="ARBA" id="ARBA00022840"/>
    </source>
</evidence>
<evidence type="ECO:0000313" key="15">
    <source>
        <dbReference type="Proteomes" id="UP000035681"/>
    </source>
</evidence>
<comment type="function">
    <text evidence="9">Microtubule-dependent motor protein required for mitochondrion morphology and transport of mitochondria in neuronal cells.</text>
</comment>
<evidence type="ECO:0000256" key="12">
    <source>
        <dbReference type="SAM" id="Coils"/>
    </source>
</evidence>
<evidence type="ECO:0000256" key="7">
    <source>
        <dbReference type="ARBA" id="ARBA00023136"/>
    </source>
</evidence>
<dbReference type="GO" id="GO:0031966">
    <property type="term" value="C:mitochondrial membrane"/>
    <property type="evidence" value="ECO:0007669"/>
    <property type="project" value="UniProtKB-SubCell"/>
</dbReference>
<comment type="similarity">
    <text evidence="10 11">Belongs to the TRAFAC class myosin-kinesin ATPase superfamily. Kinesin family.</text>
</comment>
<dbReference type="GO" id="GO:0008017">
    <property type="term" value="F:microtubule binding"/>
    <property type="evidence" value="ECO:0007669"/>
    <property type="project" value="InterPro"/>
</dbReference>
<feature type="coiled-coil region" evidence="12">
    <location>
        <begin position="376"/>
        <end position="441"/>
    </location>
</feature>
<feature type="domain" description="Kinesin motor" evidence="14">
    <location>
        <begin position="9"/>
        <end position="365"/>
    </location>
</feature>
<dbReference type="Proteomes" id="UP000035681">
    <property type="component" value="Unplaced"/>
</dbReference>
<proteinExistence type="inferred from homology"/>
<dbReference type="WBParaSite" id="SSTP_0000738000.1">
    <property type="protein sequence ID" value="SSTP_0000738000.1"/>
    <property type="gene ID" value="SSTP_0000738000"/>
</dbReference>
<keyword evidence="15" id="KW-1185">Reference proteome</keyword>
<dbReference type="WBParaSite" id="TCONS_00009444.p1">
    <property type="protein sequence ID" value="TCONS_00009444.p1"/>
    <property type="gene ID" value="XLOC_007256"/>
</dbReference>
<feature type="binding site" evidence="10">
    <location>
        <begin position="111"/>
        <end position="118"/>
    </location>
    <ligand>
        <name>ATP</name>
        <dbReference type="ChEBI" id="CHEBI:30616"/>
    </ligand>
</feature>
<evidence type="ECO:0000256" key="11">
    <source>
        <dbReference type="RuleBase" id="RU000394"/>
    </source>
</evidence>
<evidence type="ECO:0000256" key="3">
    <source>
        <dbReference type="ARBA" id="ARBA00022741"/>
    </source>
</evidence>
<dbReference type="Gene3D" id="3.40.850.10">
    <property type="entry name" value="Kinesin motor domain"/>
    <property type="match status" value="1"/>
</dbReference>
<dbReference type="STRING" id="6248.A0A0K0ED16"/>
<dbReference type="GO" id="GO:0005874">
    <property type="term" value="C:microtubule"/>
    <property type="evidence" value="ECO:0007669"/>
    <property type="project" value="UniProtKB-KW"/>
</dbReference>
<dbReference type="InterPro" id="IPR008984">
    <property type="entry name" value="SMAD_FHA_dom_sf"/>
</dbReference>
<dbReference type="SUPFAM" id="SSF52540">
    <property type="entry name" value="P-loop containing nucleoside triphosphate hydrolases"/>
    <property type="match status" value="1"/>
</dbReference>
<evidence type="ECO:0000256" key="5">
    <source>
        <dbReference type="ARBA" id="ARBA00023054"/>
    </source>
</evidence>
<evidence type="ECO:0000313" key="16">
    <source>
        <dbReference type="WBParaSite" id="SSTP_0000738000.1"/>
    </source>
</evidence>
<dbReference type="PROSITE" id="PS00411">
    <property type="entry name" value="KINESIN_MOTOR_1"/>
    <property type="match status" value="1"/>
</dbReference>
<keyword evidence="4 10" id="KW-0067">ATP-binding</keyword>
<dbReference type="InterPro" id="IPR027417">
    <property type="entry name" value="P-loop_NTPase"/>
</dbReference>
<comment type="subcellular location">
    <subcellularLocation>
        <location evidence="1">Mitochondrion membrane</location>
        <topology evidence="1">Peripheral membrane protein</topology>
    </subcellularLocation>
</comment>
<keyword evidence="8 10" id="KW-0505">Motor protein</keyword>
<protein>
    <recommendedName>
        <fullName evidence="11">Kinesin-like protein</fullName>
    </recommendedName>
</protein>
<evidence type="ECO:0000256" key="8">
    <source>
        <dbReference type="ARBA" id="ARBA00023175"/>
    </source>
</evidence>
<keyword evidence="7" id="KW-0472">Membrane</keyword>
<dbReference type="PRINTS" id="PR00380">
    <property type="entry name" value="KINESINHEAVY"/>
</dbReference>
<feature type="compositionally biased region" description="Basic residues" evidence="13">
    <location>
        <begin position="923"/>
        <end position="941"/>
    </location>
</feature>
<reference evidence="16" key="1">
    <citation type="submission" date="2015-08" db="UniProtKB">
        <authorList>
            <consortium name="WormBaseParasite"/>
        </authorList>
    </citation>
    <scope>IDENTIFICATION</scope>
</reference>
<dbReference type="GO" id="GO:0005524">
    <property type="term" value="F:ATP binding"/>
    <property type="evidence" value="ECO:0007669"/>
    <property type="project" value="UniProtKB-UniRule"/>
</dbReference>
<evidence type="ECO:0000256" key="2">
    <source>
        <dbReference type="ARBA" id="ARBA00022448"/>
    </source>
</evidence>
<accession>A0A0K0ED16</accession>
<dbReference type="FunFam" id="3.40.850.10:FF:000063">
    <property type="entry name" value="Kinesin-like protein"/>
    <property type="match status" value="1"/>
</dbReference>
<dbReference type="GO" id="GO:0003777">
    <property type="term" value="F:microtubule motor activity"/>
    <property type="evidence" value="ECO:0007669"/>
    <property type="project" value="InterPro"/>
</dbReference>
<keyword evidence="6" id="KW-0496">Mitochondrion</keyword>
<evidence type="ECO:0000256" key="13">
    <source>
        <dbReference type="SAM" id="MobiDB-lite"/>
    </source>
</evidence>
<dbReference type="PANTHER" id="PTHR47117">
    <property type="entry name" value="STAR-RELATED LIPID TRANSFER PROTEIN 9"/>
    <property type="match status" value="1"/>
</dbReference>